<feature type="region of interest" description="Disordered" evidence="1">
    <location>
        <begin position="176"/>
        <end position="209"/>
    </location>
</feature>
<feature type="transmembrane region" description="Helical" evidence="2">
    <location>
        <begin position="233"/>
        <end position="259"/>
    </location>
</feature>
<feature type="compositionally biased region" description="Basic and acidic residues" evidence="1">
    <location>
        <begin position="98"/>
        <end position="117"/>
    </location>
</feature>
<dbReference type="EMBL" id="JAUEPU010000001">
    <property type="protein sequence ID" value="KAK0506067.1"/>
    <property type="molecule type" value="Genomic_DNA"/>
</dbReference>
<dbReference type="Proteomes" id="UP001175228">
    <property type="component" value="Unassembled WGS sequence"/>
</dbReference>
<feature type="region of interest" description="Disordered" evidence="1">
    <location>
        <begin position="91"/>
        <end position="157"/>
    </location>
</feature>
<keyword evidence="2" id="KW-0812">Transmembrane</keyword>
<gene>
    <name evidence="3" type="ORF">EDD18DRAFT_1121883</name>
</gene>
<feature type="compositionally biased region" description="Low complexity" evidence="1">
    <location>
        <begin position="1"/>
        <end position="16"/>
    </location>
</feature>
<dbReference type="AlphaFoldDB" id="A0AA39UWF1"/>
<feature type="compositionally biased region" description="Basic and acidic residues" evidence="1">
    <location>
        <begin position="195"/>
        <end position="209"/>
    </location>
</feature>
<dbReference type="PANTHER" id="PTHR36819">
    <property type="entry name" value="REGULATOR OF PHOSPHOLIPASE D SRF1"/>
    <property type="match status" value="1"/>
</dbReference>
<evidence type="ECO:0000256" key="2">
    <source>
        <dbReference type="SAM" id="Phobius"/>
    </source>
</evidence>
<keyword evidence="2" id="KW-0472">Membrane</keyword>
<protein>
    <submittedName>
        <fullName evidence="3">Uncharacterized protein</fullName>
    </submittedName>
</protein>
<sequence>MSSSPARPPSSSTTTSMHKHTSIRSSRPTVPTISTVVTVPPWAKDEPPSPKEQPSISDFHYVSESRPSDIGSFQSVASPSRWWTFTHPWPAYSGATNHPDDPSKSEKKPQNSFKDRSMAWLPSTATAFREGSSFVRRGEKSPDSPENTQRHRRDWNLSISLPNPVANPFTLTHNATPGWETPWTARPTAQGPSRSEGRDDGYGFGDVEHASSSTASQDITVWQRRKKRFRAFILSNTYVPLLFRFINLTFTTIALGVAIRVRQREREYGSYGCSWQFPVSSSTLVIIFAPLTLVHVLTAVYLEYFGRPLGLWRTSGKLAHTLLEVLFICAWSAALSLCFDNFFTSLVPCASPSATSWYNELPRPASNLPTFEGSVGDTLCDSQLALICLVGVGLLMYCSNLVISLFRIFEKVKYHSTATGFS</sequence>
<comment type="caution">
    <text evidence="3">The sequence shown here is derived from an EMBL/GenBank/DDBJ whole genome shotgun (WGS) entry which is preliminary data.</text>
</comment>
<evidence type="ECO:0000256" key="1">
    <source>
        <dbReference type="SAM" id="MobiDB-lite"/>
    </source>
</evidence>
<feature type="transmembrane region" description="Helical" evidence="2">
    <location>
        <begin position="384"/>
        <end position="406"/>
    </location>
</feature>
<evidence type="ECO:0000313" key="4">
    <source>
        <dbReference type="Proteomes" id="UP001175228"/>
    </source>
</evidence>
<dbReference type="PANTHER" id="PTHR36819:SF1">
    <property type="entry name" value="REGULATOR OF PHOSPHOLIPASE D SRF1"/>
    <property type="match status" value="1"/>
</dbReference>
<dbReference type="GO" id="GO:0071944">
    <property type="term" value="C:cell periphery"/>
    <property type="evidence" value="ECO:0007669"/>
    <property type="project" value="TreeGrafter"/>
</dbReference>
<proteinExistence type="predicted"/>
<organism evidence="3 4">
    <name type="scientific">Armillaria luteobubalina</name>
    <dbReference type="NCBI Taxonomy" id="153913"/>
    <lineage>
        <taxon>Eukaryota</taxon>
        <taxon>Fungi</taxon>
        <taxon>Dikarya</taxon>
        <taxon>Basidiomycota</taxon>
        <taxon>Agaricomycotina</taxon>
        <taxon>Agaricomycetes</taxon>
        <taxon>Agaricomycetidae</taxon>
        <taxon>Agaricales</taxon>
        <taxon>Marasmiineae</taxon>
        <taxon>Physalacriaceae</taxon>
        <taxon>Armillaria</taxon>
    </lineage>
</organism>
<dbReference type="InterPro" id="IPR037737">
    <property type="entry name" value="Srf1"/>
</dbReference>
<feature type="transmembrane region" description="Helical" evidence="2">
    <location>
        <begin position="279"/>
        <end position="302"/>
    </location>
</feature>
<accession>A0AA39UWF1</accession>
<feature type="compositionally biased region" description="Low complexity" evidence="1">
    <location>
        <begin position="28"/>
        <end position="41"/>
    </location>
</feature>
<name>A0AA39UWF1_9AGAR</name>
<keyword evidence="2" id="KW-1133">Transmembrane helix</keyword>
<feature type="region of interest" description="Disordered" evidence="1">
    <location>
        <begin position="1"/>
        <end position="74"/>
    </location>
</feature>
<dbReference type="GO" id="GO:0000324">
    <property type="term" value="C:fungal-type vacuole"/>
    <property type="evidence" value="ECO:0007669"/>
    <property type="project" value="TreeGrafter"/>
</dbReference>
<keyword evidence="4" id="KW-1185">Reference proteome</keyword>
<reference evidence="3" key="1">
    <citation type="submission" date="2023-06" db="EMBL/GenBank/DDBJ databases">
        <authorList>
            <consortium name="Lawrence Berkeley National Laboratory"/>
            <person name="Ahrendt S."/>
            <person name="Sahu N."/>
            <person name="Indic B."/>
            <person name="Wong-Bajracharya J."/>
            <person name="Merenyi Z."/>
            <person name="Ke H.-M."/>
            <person name="Monk M."/>
            <person name="Kocsube S."/>
            <person name="Drula E."/>
            <person name="Lipzen A."/>
            <person name="Balint B."/>
            <person name="Henrissat B."/>
            <person name="Andreopoulos B."/>
            <person name="Martin F.M."/>
            <person name="Harder C.B."/>
            <person name="Rigling D."/>
            <person name="Ford K.L."/>
            <person name="Foster G.D."/>
            <person name="Pangilinan J."/>
            <person name="Papanicolaou A."/>
            <person name="Barry K."/>
            <person name="LaButti K."/>
            <person name="Viragh M."/>
            <person name="Koriabine M."/>
            <person name="Yan M."/>
            <person name="Riley R."/>
            <person name="Champramary S."/>
            <person name="Plett K.L."/>
            <person name="Tsai I.J."/>
            <person name="Slot J."/>
            <person name="Sipos G."/>
            <person name="Plett J."/>
            <person name="Nagy L.G."/>
            <person name="Grigoriev I.V."/>
        </authorList>
    </citation>
    <scope>NUCLEOTIDE SEQUENCE</scope>
    <source>
        <strain evidence="3">HWK02</strain>
    </source>
</reference>
<evidence type="ECO:0000313" key="3">
    <source>
        <dbReference type="EMBL" id="KAK0506067.1"/>
    </source>
</evidence>